<keyword evidence="1" id="KW-0472">Membrane</keyword>
<feature type="transmembrane region" description="Helical" evidence="1">
    <location>
        <begin position="34"/>
        <end position="53"/>
    </location>
</feature>
<evidence type="ECO:0000256" key="1">
    <source>
        <dbReference type="SAM" id="Phobius"/>
    </source>
</evidence>
<sequence length="64" mass="6768">MPHSEFTQPSLYLCLALVAALAAVSVVLETMTPATAGGFGLITVLVVSQITVVRHRRREPPGHG</sequence>
<reference evidence="3" key="1">
    <citation type="journal article" date="2019" name="Int. J. Syst. Evol. Microbiol.">
        <title>The Global Catalogue of Microorganisms (GCM) 10K type strain sequencing project: providing services to taxonomists for standard genome sequencing and annotation.</title>
        <authorList>
            <consortium name="The Broad Institute Genomics Platform"/>
            <consortium name="The Broad Institute Genome Sequencing Center for Infectious Disease"/>
            <person name="Wu L."/>
            <person name="Ma J."/>
        </authorList>
    </citation>
    <scope>NUCLEOTIDE SEQUENCE [LARGE SCALE GENOMIC DNA]</scope>
    <source>
        <strain evidence="3">CCUG 63369</strain>
    </source>
</reference>
<proteinExistence type="predicted"/>
<organism evidence="2 3">
    <name type="scientific">Streptomonospora algeriensis</name>
    <dbReference type="NCBI Taxonomy" id="995084"/>
    <lineage>
        <taxon>Bacteria</taxon>
        <taxon>Bacillati</taxon>
        <taxon>Actinomycetota</taxon>
        <taxon>Actinomycetes</taxon>
        <taxon>Streptosporangiales</taxon>
        <taxon>Nocardiopsidaceae</taxon>
        <taxon>Streptomonospora</taxon>
    </lineage>
</organism>
<keyword evidence="1" id="KW-1133">Transmembrane helix</keyword>
<comment type="caution">
    <text evidence="2">The sequence shown here is derived from an EMBL/GenBank/DDBJ whole genome shotgun (WGS) entry which is preliminary data.</text>
</comment>
<name>A0ABW3BFT0_9ACTN</name>
<keyword evidence="3" id="KW-1185">Reference proteome</keyword>
<protein>
    <submittedName>
        <fullName evidence="2">Uncharacterized protein</fullName>
    </submittedName>
</protein>
<evidence type="ECO:0000313" key="3">
    <source>
        <dbReference type="Proteomes" id="UP001596956"/>
    </source>
</evidence>
<dbReference type="EMBL" id="JBHTHR010000291">
    <property type="protein sequence ID" value="MFD0801766.1"/>
    <property type="molecule type" value="Genomic_DNA"/>
</dbReference>
<accession>A0ABW3BFT0</accession>
<gene>
    <name evidence="2" type="ORF">ACFQZU_10615</name>
</gene>
<evidence type="ECO:0000313" key="2">
    <source>
        <dbReference type="EMBL" id="MFD0801766.1"/>
    </source>
</evidence>
<keyword evidence="1" id="KW-0812">Transmembrane</keyword>
<dbReference type="Proteomes" id="UP001596956">
    <property type="component" value="Unassembled WGS sequence"/>
</dbReference>